<dbReference type="InterPro" id="IPR014729">
    <property type="entry name" value="Rossmann-like_a/b/a_fold"/>
</dbReference>
<dbReference type="InterPro" id="IPR006015">
    <property type="entry name" value="Universal_stress_UspA"/>
</dbReference>
<dbReference type="EMBL" id="JAAGRR010000017">
    <property type="protein sequence ID" value="NDY41777.1"/>
    <property type="molecule type" value="Genomic_DNA"/>
</dbReference>
<dbReference type="Proteomes" id="UP000469346">
    <property type="component" value="Unassembled WGS sequence"/>
</dbReference>
<keyword evidence="4" id="KW-1185">Reference proteome</keyword>
<dbReference type="PANTHER" id="PTHR46268">
    <property type="entry name" value="STRESS RESPONSE PROTEIN NHAX"/>
    <property type="match status" value="1"/>
</dbReference>
<evidence type="ECO:0000313" key="3">
    <source>
        <dbReference type="EMBL" id="NDY41777.1"/>
    </source>
</evidence>
<evidence type="ECO:0000313" key="4">
    <source>
        <dbReference type="Proteomes" id="UP000469346"/>
    </source>
</evidence>
<accession>A0A6N9TQQ5</accession>
<dbReference type="RefSeq" id="WP_163297933.1">
    <property type="nucleotide sequence ID" value="NZ_JAAGRR010000017.1"/>
</dbReference>
<dbReference type="CDD" id="cd00293">
    <property type="entry name" value="USP-like"/>
    <property type="match status" value="1"/>
</dbReference>
<dbReference type="AlphaFoldDB" id="A0A6N9TQQ5"/>
<name>A0A6N9TQQ5_DISTH</name>
<organism evidence="3 4">
    <name type="scientific">Dissulfurirhabdus thermomarina</name>
    <dbReference type="NCBI Taxonomy" id="1765737"/>
    <lineage>
        <taxon>Bacteria</taxon>
        <taxon>Deltaproteobacteria</taxon>
        <taxon>Dissulfurirhabdaceae</taxon>
        <taxon>Dissulfurirhabdus</taxon>
    </lineage>
</organism>
<reference evidence="3 4" key="1">
    <citation type="submission" date="2020-02" db="EMBL/GenBank/DDBJ databases">
        <title>Comparative genomics of sulfur disproportionating microorganisms.</title>
        <authorList>
            <person name="Ward L.M."/>
            <person name="Bertran E."/>
            <person name="Johnston D.T."/>
        </authorList>
    </citation>
    <scope>NUCLEOTIDE SEQUENCE [LARGE SCALE GENOMIC DNA]</scope>
    <source>
        <strain evidence="3 4">DSM 100025</strain>
    </source>
</reference>
<comment type="caution">
    <text evidence="3">The sequence shown here is derived from an EMBL/GenBank/DDBJ whole genome shotgun (WGS) entry which is preliminary data.</text>
</comment>
<feature type="domain" description="UspA" evidence="2">
    <location>
        <begin position="2"/>
        <end position="137"/>
    </location>
</feature>
<dbReference type="PANTHER" id="PTHR46268:SF6">
    <property type="entry name" value="UNIVERSAL STRESS PROTEIN UP12"/>
    <property type="match status" value="1"/>
</dbReference>
<proteinExistence type="inferred from homology"/>
<dbReference type="PRINTS" id="PR01438">
    <property type="entry name" value="UNVRSLSTRESS"/>
</dbReference>
<gene>
    <name evidence="3" type="ORF">G3N55_02775</name>
</gene>
<evidence type="ECO:0000256" key="1">
    <source>
        <dbReference type="ARBA" id="ARBA00008791"/>
    </source>
</evidence>
<evidence type="ECO:0000259" key="2">
    <source>
        <dbReference type="Pfam" id="PF00582"/>
    </source>
</evidence>
<sequence>MKILVPFDGSPAALKAAAQALDLAADGGEVTLLTAIPDLLLPELDEELRGEMSTHLVTEARRQMDPVAREAEARGIAVRARTAFGHPPDVILDATRSEAYDLVVMGCRGRHGIAKVLLGSVSYQVSRLAPCSVLIVR</sequence>
<comment type="similarity">
    <text evidence="1">Belongs to the universal stress protein A family.</text>
</comment>
<protein>
    <submittedName>
        <fullName evidence="3">Universal stress protein</fullName>
    </submittedName>
</protein>
<dbReference type="Pfam" id="PF00582">
    <property type="entry name" value="Usp"/>
    <property type="match status" value="1"/>
</dbReference>
<dbReference type="InterPro" id="IPR006016">
    <property type="entry name" value="UspA"/>
</dbReference>
<dbReference type="Gene3D" id="3.40.50.620">
    <property type="entry name" value="HUPs"/>
    <property type="match status" value="1"/>
</dbReference>
<dbReference type="SUPFAM" id="SSF52402">
    <property type="entry name" value="Adenine nucleotide alpha hydrolases-like"/>
    <property type="match status" value="1"/>
</dbReference>